<dbReference type="InterPro" id="IPR002052">
    <property type="entry name" value="DNA_methylase_N6_adenine_CS"/>
</dbReference>
<keyword evidence="3" id="KW-0808">Transferase</keyword>
<evidence type="ECO:0000313" key="5">
    <source>
        <dbReference type="EMBL" id="DAD74841.1"/>
    </source>
</evidence>
<dbReference type="PROSITE" id="PS00092">
    <property type="entry name" value="N6_MTASE"/>
    <property type="match status" value="1"/>
</dbReference>
<dbReference type="GO" id="GO:0032259">
    <property type="term" value="P:methylation"/>
    <property type="evidence" value="ECO:0007669"/>
    <property type="project" value="UniProtKB-KW"/>
</dbReference>
<sequence length="264" mass="29060">MVRPTQGMRRIAGAQPLCSTMKKEIFDNVTLFNGDSLTILSGMAAGSVDAILTDPPYSSGGMNMSARQADPASKYQSSGCKKHYPPMLGDAKDQRSWTMWCTLWLVQCWRVARTGAPLMVFTDWRQLPALTDAVQGAGWKWLGIVPWDKRSARPQIGKFRQQCEYVLYACKGSLTLATHSCLPGLYSYPVIAKQKVHLTSKPVALIHDLLAITGPEGVVLDPFMGGGSVGVACRESGRGYVGIELSEEYYTISRDRIFQTEKKA</sequence>
<dbReference type="InterPro" id="IPR002941">
    <property type="entry name" value="DNA_methylase_N4/N6"/>
</dbReference>
<protein>
    <submittedName>
        <fullName evidence="5">Adenine-specific methyltransferase</fullName>
    </submittedName>
</protein>
<dbReference type="SUPFAM" id="SSF53335">
    <property type="entry name" value="S-adenosyl-L-methionine-dependent methyltransferases"/>
    <property type="match status" value="1"/>
</dbReference>
<comment type="similarity">
    <text evidence="1">Belongs to the N(4)/N(6)-methyltransferase family.</text>
</comment>
<evidence type="ECO:0000256" key="1">
    <source>
        <dbReference type="ARBA" id="ARBA00006594"/>
    </source>
</evidence>
<keyword evidence="2 5" id="KW-0489">Methyltransferase</keyword>
<dbReference type="InterPro" id="IPR029063">
    <property type="entry name" value="SAM-dependent_MTases_sf"/>
</dbReference>
<feature type="domain" description="DNA methylase N-4/N-6" evidence="4">
    <location>
        <begin position="194"/>
        <end position="253"/>
    </location>
</feature>
<dbReference type="EMBL" id="BK014766">
    <property type="protein sequence ID" value="DAD74841.1"/>
    <property type="molecule type" value="Genomic_DNA"/>
</dbReference>
<accession>A0A8S5LXT5</accession>
<dbReference type="InterPro" id="IPR001091">
    <property type="entry name" value="RM_Methyltransferase"/>
</dbReference>
<organism evidence="5">
    <name type="scientific">Myoviridae sp. ctrnx29</name>
    <dbReference type="NCBI Taxonomy" id="2826704"/>
    <lineage>
        <taxon>Viruses</taxon>
        <taxon>Duplodnaviria</taxon>
        <taxon>Heunggongvirae</taxon>
        <taxon>Uroviricota</taxon>
        <taxon>Caudoviricetes</taxon>
    </lineage>
</organism>
<dbReference type="Pfam" id="PF01555">
    <property type="entry name" value="N6_N4_Mtase"/>
    <property type="match status" value="1"/>
</dbReference>
<dbReference type="PRINTS" id="PR00508">
    <property type="entry name" value="S21N4MTFRASE"/>
</dbReference>
<proteinExistence type="inferred from homology"/>
<dbReference type="Gene3D" id="3.40.50.150">
    <property type="entry name" value="Vaccinia Virus protein VP39"/>
    <property type="match status" value="1"/>
</dbReference>
<evidence type="ECO:0000259" key="4">
    <source>
        <dbReference type="Pfam" id="PF01555"/>
    </source>
</evidence>
<evidence type="ECO:0000256" key="2">
    <source>
        <dbReference type="ARBA" id="ARBA00022603"/>
    </source>
</evidence>
<dbReference type="GO" id="GO:0008170">
    <property type="term" value="F:N-methyltransferase activity"/>
    <property type="evidence" value="ECO:0007669"/>
    <property type="project" value="InterPro"/>
</dbReference>
<reference evidence="5" key="1">
    <citation type="journal article" date="2021" name="Proc. Natl. Acad. Sci. U.S.A.">
        <title>A Catalog of Tens of Thousands of Viruses from Human Metagenomes Reveals Hidden Associations with Chronic Diseases.</title>
        <authorList>
            <person name="Tisza M.J."/>
            <person name="Buck C.B."/>
        </authorList>
    </citation>
    <scope>NUCLEOTIDE SEQUENCE</scope>
    <source>
        <strain evidence="5">Ctrnx29</strain>
    </source>
</reference>
<dbReference type="GO" id="GO:0003677">
    <property type="term" value="F:DNA binding"/>
    <property type="evidence" value="ECO:0007669"/>
    <property type="project" value="InterPro"/>
</dbReference>
<evidence type="ECO:0000256" key="3">
    <source>
        <dbReference type="ARBA" id="ARBA00022679"/>
    </source>
</evidence>
<name>A0A8S5LXT5_9CAUD</name>